<sequence length="87" mass="9142">MQAHTQQWGPLSEEDSSGVRGCLSGKRSSMAATELSNAGFTGITDVSGGFPPSRAMHASLWCSALWVSHACHLPPPSHHVLAIFAIA</sequence>
<protein>
    <submittedName>
        <fullName evidence="3">RHOD</fullName>
    </submittedName>
</protein>
<reference evidence="3" key="1">
    <citation type="submission" date="2022-05" db="EMBL/GenBank/DDBJ databases">
        <title>The Musa troglodytarum L. genome provides insights into the mechanism of non-climacteric behaviour and enrichment of carotenoids.</title>
        <authorList>
            <person name="Wang J."/>
        </authorList>
    </citation>
    <scope>NUCLEOTIDE SEQUENCE</scope>
    <source>
        <tissue evidence="3">Leaf</tissue>
    </source>
</reference>
<evidence type="ECO:0000313" key="4">
    <source>
        <dbReference type="Proteomes" id="UP001055439"/>
    </source>
</evidence>
<dbReference type="AlphaFoldDB" id="A0A9E7H4W0"/>
<dbReference type="InterPro" id="IPR001763">
    <property type="entry name" value="Rhodanese-like_dom"/>
</dbReference>
<dbReference type="EMBL" id="CP097510">
    <property type="protein sequence ID" value="URE23592.1"/>
    <property type="molecule type" value="Genomic_DNA"/>
</dbReference>
<accession>A0A9E7H4W0</accession>
<evidence type="ECO:0000259" key="2">
    <source>
        <dbReference type="PROSITE" id="PS50206"/>
    </source>
</evidence>
<dbReference type="Gene3D" id="3.40.250.10">
    <property type="entry name" value="Rhodanese-like domain"/>
    <property type="match status" value="1"/>
</dbReference>
<evidence type="ECO:0000256" key="1">
    <source>
        <dbReference type="SAM" id="MobiDB-lite"/>
    </source>
</evidence>
<gene>
    <name evidence="3" type="ORF">MUK42_25825</name>
</gene>
<keyword evidence="4" id="KW-1185">Reference proteome</keyword>
<evidence type="ECO:0000313" key="3">
    <source>
        <dbReference type="EMBL" id="URE23592.1"/>
    </source>
</evidence>
<dbReference type="OrthoDB" id="694295at2759"/>
<feature type="domain" description="Rhodanese" evidence="2">
    <location>
        <begin position="22"/>
        <end position="54"/>
    </location>
</feature>
<dbReference type="PROSITE" id="PS50206">
    <property type="entry name" value="RHODANESE_3"/>
    <property type="match status" value="1"/>
</dbReference>
<name>A0A9E7H4W0_9LILI</name>
<organism evidence="3 4">
    <name type="scientific">Musa troglodytarum</name>
    <name type="common">fe'i banana</name>
    <dbReference type="NCBI Taxonomy" id="320322"/>
    <lineage>
        <taxon>Eukaryota</taxon>
        <taxon>Viridiplantae</taxon>
        <taxon>Streptophyta</taxon>
        <taxon>Embryophyta</taxon>
        <taxon>Tracheophyta</taxon>
        <taxon>Spermatophyta</taxon>
        <taxon>Magnoliopsida</taxon>
        <taxon>Liliopsida</taxon>
        <taxon>Zingiberales</taxon>
        <taxon>Musaceae</taxon>
        <taxon>Musa</taxon>
    </lineage>
</organism>
<dbReference type="InterPro" id="IPR036873">
    <property type="entry name" value="Rhodanese-like_dom_sf"/>
</dbReference>
<dbReference type="Proteomes" id="UP001055439">
    <property type="component" value="Chromosome 8"/>
</dbReference>
<proteinExistence type="predicted"/>
<feature type="region of interest" description="Disordered" evidence="1">
    <location>
        <begin position="1"/>
        <end position="23"/>
    </location>
</feature>